<organism evidence="2">
    <name type="scientific">mine drainage metagenome</name>
    <dbReference type="NCBI Taxonomy" id="410659"/>
    <lineage>
        <taxon>unclassified sequences</taxon>
        <taxon>metagenomes</taxon>
        <taxon>ecological metagenomes</taxon>
    </lineage>
</organism>
<keyword evidence="1" id="KW-0812">Transmembrane</keyword>
<feature type="transmembrane region" description="Helical" evidence="1">
    <location>
        <begin position="235"/>
        <end position="259"/>
    </location>
</feature>
<name>A0A1J5REP6_9ZZZZ</name>
<feature type="transmembrane region" description="Helical" evidence="1">
    <location>
        <begin position="93"/>
        <end position="112"/>
    </location>
</feature>
<sequence length="272" mass="27504">MAPDPIDAYLDDLLDRLRGPAGDVRRTLVEAEAHLRDAVDEQVGHGVDVHEAQRLAIERFGSPAQVAATANRALAGRTATQVLGALSWAAGRMVAVGLAAVGLAAGLARALASLTSTAFVFGAPVGAVLPADRCAHWLAVQPTATTCSQAAMLENSADTFQLYAGGAILGLVIVGVVFTLRAGIGRVRRAPRTGVVLPPAVVPAIGATVFGGAGVALLGAALADVVLPGAWGRGLWFVDAGVAIAVAAVYAVLFARAVVDPRGAAVPHRPVG</sequence>
<accession>A0A1J5REP6</accession>
<evidence type="ECO:0000256" key="1">
    <source>
        <dbReference type="SAM" id="Phobius"/>
    </source>
</evidence>
<reference evidence="2" key="1">
    <citation type="submission" date="2016-10" db="EMBL/GenBank/DDBJ databases">
        <title>Sequence of Gallionella enrichment culture.</title>
        <authorList>
            <person name="Poehlein A."/>
            <person name="Muehling M."/>
            <person name="Daniel R."/>
        </authorList>
    </citation>
    <scope>NUCLEOTIDE SEQUENCE</scope>
</reference>
<keyword evidence="1" id="KW-0472">Membrane</keyword>
<dbReference type="AlphaFoldDB" id="A0A1J5REP6"/>
<dbReference type="Pfam" id="PF22564">
    <property type="entry name" value="HAAS"/>
    <property type="match status" value="1"/>
</dbReference>
<dbReference type="InterPro" id="IPR047928">
    <property type="entry name" value="Perm_prefix_1"/>
</dbReference>
<feature type="transmembrane region" description="Helical" evidence="1">
    <location>
        <begin position="162"/>
        <end position="184"/>
    </location>
</feature>
<feature type="transmembrane region" description="Helical" evidence="1">
    <location>
        <begin position="196"/>
        <end position="223"/>
    </location>
</feature>
<protein>
    <submittedName>
        <fullName evidence="2">Uncharacterized protein</fullName>
    </submittedName>
</protein>
<dbReference type="EMBL" id="MLJW01000469">
    <property type="protein sequence ID" value="OIQ86613.1"/>
    <property type="molecule type" value="Genomic_DNA"/>
</dbReference>
<gene>
    <name evidence="2" type="ORF">GALL_315450</name>
</gene>
<dbReference type="NCBIfam" id="NF038403">
    <property type="entry name" value="perm_prefix_1"/>
    <property type="match status" value="1"/>
</dbReference>
<evidence type="ECO:0000313" key="2">
    <source>
        <dbReference type="EMBL" id="OIQ86613.1"/>
    </source>
</evidence>
<comment type="caution">
    <text evidence="2">The sequence shown here is derived from an EMBL/GenBank/DDBJ whole genome shotgun (WGS) entry which is preliminary data.</text>
</comment>
<proteinExistence type="predicted"/>
<keyword evidence="1" id="KW-1133">Transmembrane helix</keyword>